<protein>
    <recommendedName>
        <fullName evidence="3">DUF3078 domain-containing protein</fullName>
    </recommendedName>
</protein>
<name>A0A0Q1DR43_9FLAO</name>
<organism evidence="1 2">
    <name type="scientific">Flagellimonas eckloniae</name>
    <dbReference type="NCBI Taxonomy" id="346185"/>
    <lineage>
        <taxon>Bacteria</taxon>
        <taxon>Pseudomonadati</taxon>
        <taxon>Bacteroidota</taxon>
        <taxon>Flavobacteriia</taxon>
        <taxon>Flavobacteriales</taxon>
        <taxon>Flavobacteriaceae</taxon>
        <taxon>Flagellimonas</taxon>
    </lineage>
</organism>
<proteinExistence type="predicted"/>
<evidence type="ECO:0008006" key="3">
    <source>
        <dbReference type="Google" id="ProtNLM"/>
    </source>
</evidence>
<keyword evidence="2" id="KW-1185">Reference proteome</keyword>
<sequence>MFNTTFSQEEEDKPRTFFDKLILRKSFDSKNNMSKAAVITYTNPKNNKESWLLSAAIGIDLLENTDKIILLNPYFEYHRNTLVDSEQNNWQTGFSLEMQTSDLSKPDRSWSPVILSSLKFNRDQENEISSFQGNLYFTPIFKGKALDPKFFWLPNTTVNFGNLFQFIYTPYVGLENENRIATETESAEGYIYRALIRITSNILLFPKSEKCRDKFEFATDWQYRYNFSENVEDLIFNDHRYFTVSFNYIFFSANEGKKSAKIGFDYTNGDNPAKNFEKQSFYAISLKLKL</sequence>
<reference evidence="1 2" key="1">
    <citation type="submission" date="2015-04" db="EMBL/GenBank/DDBJ databases">
        <title>Complete genome of flavobacterium.</title>
        <authorList>
            <person name="Kwon Y.M."/>
            <person name="Kim S.-J."/>
        </authorList>
    </citation>
    <scope>NUCLEOTIDE SEQUENCE [LARGE SCALE GENOMIC DNA]</scope>
    <source>
        <strain evidence="1 2">DK169</strain>
    </source>
</reference>
<dbReference type="PATRIC" id="fig|1547436.3.peg.3440"/>
<gene>
    <name evidence="1" type="ORF">AAY42_16695</name>
</gene>
<accession>A0A0Q1DR43</accession>
<dbReference type="EMBL" id="LCTZ01000002">
    <property type="protein sequence ID" value="KQC31340.1"/>
    <property type="molecule type" value="Genomic_DNA"/>
</dbReference>
<evidence type="ECO:0000313" key="2">
    <source>
        <dbReference type="Proteomes" id="UP000050827"/>
    </source>
</evidence>
<comment type="caution">
    <text evidence="1">The sequence shown here is derived from an EMBL/GenBank/DDBJ whole genome shotgun (WGS) entry which is preliminary data.</text>
</comment>
<dbReference type="Proteomes" id="UP000050827">
    <property type="component" value="Unassembled WGS sequence"/>
</dbReference>
<evidence type="ECO:0000313" key="1">
    <source>
        <dbReference type="EMBL" id="KQC31340.1"/>
    </source>
</evidence>
<dbReference type="AlphaFoldDB" id="A0A0Q1DR43"/>
<dbReference type="STRING" id="346185.AAY42_16695"/>